<feature type="region of interest" description="Disordered" evidence="1">
    <location>
        <begin position="1"/>
        <end position="33"/>
    </location>
</feature>
<accession>A0ABD1WHK2</accession>
<comment type="caution">
    <text evidence="2">The sequence shown here is derived from an EMBL/GenBank/DDBJ whole genome shotgun (WGS) entry which is preliminary data.</text>
</comment>
<dbReference type="Proteomes" id="UP001604277">
    <property type="component" value="Unassembled WGS sequence"/>
</dbReference>
<name>A0ABD1WHK2_9LAMI</name>
<evidence type="ECO:0000313" key="2">
    <source>
        <dbReference type="EMBL" id="KAL2549166.1"/>
    </source>
</evidence>
<keyword evidence="3" id="KW-1185">Reference proteome</keyword>
<sequence>MILTKEGNAHVANSPHVSNHRKQAHGRKGEGVDTLGDMCRRQYPELKNFASFFAPRVPNCVWILAIVLSVKKIKRLPALVDRRGSECLALPDINLKIDGTRESEKRVEEVKMDDNEAEERN</sequence>
<dbReference type="AlphaFoldDB" id="A0ABD1WHK2"/>
<proteinExistence type="predicted"/>
<protein>
    <submittedName>
        <fullName evidence="2">Uncharacterized protein</fullName>
    </submittedName>
</protein>
<reference evidence="3" key="1">
    <citation type="submission" date="2024-07" db="EMBL/GenBank/DDBJ databases">
        <title>Two chromosome-level genome assemblies of Korean endemic species Abeliophyllum distichum and Forsythia ovata (Oleaceae).</title>
        <authorList>
            <person name="Jang H."/>
        </authorList>
    </citation>
    <scope>NUCLEOTIDE SEQUENCE [LARGE SCALE GENOMIC DNA]</scope>
</reference>
<organism evidence="2 3">
    <name type="scientific">Forsythia ovata</name>
    <dbReference type="NCBI Taxonomy" id="205694"/>
    <lineage>
        <taxon>Eukaryota</taxon>
        <taxon>Viridiplantae</taxon>
        <taxon>Streptophyta</taxon>
        <taxon>Embryophyta</taxon>
        <taxon>Tracheophyta</taxon>
        <taxon>Spermatophyta</taxon>
        <taxon>Magnoliopsida</taxon>
        <taxon>eudicotyledons</taxon>
        <taxon>Gunneridae</taxon>
        <taxon>Pentapetalae</taxon>
        <taxon>asterids</taxon>
        <taxon>lamiids</taxon>
        <taxon>Lamiales</taxon>
        <taxon>Oleaceae</taxon>
        <taxon>Forsythieae</taxon>
        <taxon>Forsythia</taxon>
    </lineage>
</organism>
<evidence type="ECO:0000313" key="3">
    <source>
        <dbReference type="Proteomes" id="UP001604277"/>
    </source>
</evidence>
<dbReference type="EMBL" id="JBFOLJ010000003">
    <property type="protein sequence ID" value="KAL2549166.1"/>
    <property type="molecule type" value="Genomic_DNA"/>
</dbReference>
<gene>
    <name evidence="2" type="ORF">Fot_10696</name>
</gene>
<evidence type="ECO:0000256" key="1">
    <source>
        <dbReference type="SAM" id="MobiDB-lite"/>
    </source>
</evidence>